<dbReference type="EMBL" id="MNCJ02000319">
    <property type="protein sequence ID" value="KAF5809977.1"/>
    <property type="molecule type" value="Genomic_DNA"/>
</dbReference>
<dbReference type="InParanoid" id="A0A251VC05"/>
<name>A0A251VC05_HELAN</name>
<gene>
    <name evidence="3" type="ORF">HannXRQ_Chr02g0031221</name>
    <name evidence="2" type="ORF">HanXRQr2_Chr04g0163841</name>
</gene>
<dbReference type="Proteomes" id="UP000215914">
    <property type="component" value="Chromosome 2"/>
</dbReference>
<protein>
    <submittedName>
        <fullName evidence="3">Uncharacterized protein</fullName>
    </submittedName>
</protein>
<evidence type="ECO:0000256" key="1">
    <source>
        <dbReference type="SAM" id="SignalP"/>
    </source>
</evidence>
<reference evidence="2 4" key="1">
    <citation type="journal article" date="2017" name="Nature">
        <title>The sunflower genome provides insights into oil metabolism, flowering and Asterid evolution.</title>
        <authorList>
            <person name="Badouin H."/>
            <person name="Gouzy J."/>
            <person name="Grassa C.J."/>
            <person name="Murat F."/>
            <person name="Staton S.E."/>
            <person name="Cottret L."/>
            <person name="Lelandais-Briere C."/>
            <person name="Owens G.L."/>
            <person name="Carrere S."/>
            <person name="Mayjonade B."/>
            <person name="Legrand L."/>
            <person name="Gill N."/>
            <person name="Kane N.C."/>
            <person name="Bowers J.E."/>
            <person name="Hubner S."/>
            <person name="Bellec A."/>
            <person name="Berard A."/>
            <person name="Berges H."/>
            <person name="Blanchet N."/>
            <person name="Boniface M.C."/>
            <person name="Brunel D."/>
            <person name="Catrice O."/>
            <person name="Chaidir N."/>
            <person name="Claudel C."/>
            <person name="Donnadieu C."/>
            <person name="Faraut T."/>
            <person name="Fievet G."/>
            <person name="Helmstetter N."/>
            <person name="King M."/>
            <person name="Knapp S.J."/>
            <person name="Lai Z."/>
            <person name="Le Paslier M.C."/>
            <person name="Lippi Y."/>
            <person name="Lorenzon L."/>
            <person name="Mandel J.R."/>
            <person name="Marage G."/>
            <person name="Marchand G."/>
            <person name="Marquand E."/>
            <person name="Bret-Mestries E."/>
            <person name="Morien E."/>
            <person name="Nambeesan S."/>
            <person name="Nguyen T."/>
            <person name="Pegot-Espagnet P."/>
            <person name="Pouilly N."/>
            <person name="Raftis F."/>
            <person name="Sallet E."/>
            <person name="Schiex T."/>
            <person name="Thomas J."/>
            <person name="Vandecasteele C."/>
            <person name="Vares D."/>
            <person name="Vear F."/>
            <person name="Vautrin S."/>
            <person name="Crespi M."/>
            <person name="Mangin B."/>
            <person name="Burke J.M."/>
            <person name="Salse J."/>
            <person name="Munos S."/>
            <person name="Vincourt P."/>
            <person name="Rieseberg L.H."/>
            <person name="Langlade N.B."/>
        </authorList>
    </citation>
    <scope>NUCLEOTIDE SEQUENCE [LARGE SCALE GENOMIC DNA]</scope>
    <source>
        <strain evidence="4">cv. SF193</strain>
        <tissue evidence="2">Leaves</tissue>
    </source>
</reference>
<reference evidence="3" key="2">
    <citation type="submission" date="2017-02" db="EMBL/GenBank/DDBJ databases">
        <title>Sunflower complete genome.</title>
        <authorList>
            <person name="Langlade N."/>
            <person name="Munos S."/>
        </authorList>
    </citation>
    <scope>NUCLEOTIDE SEQUENCE [LARGE SCALE GENOMIC DNA]</scope>
    <source>
        <tissue evidence="3">Leaves</tissue>
    </source>
</reference>
<sequence length="151" mass="17359">MWPPTIRILILHHKIFWLNLCIPHAILSRYETILLVLSVTYNPLDKERNLPLNNHEIHHIILSLNKKKIYLSPFFLASAESIHYHPSFSFHCDQGIPLTYKGEGSHTRRLGASGARRTSLVCLYPLVFSCVSSLASKLVVVAQQIFWEIPF</sequence>
<evidence type="ECO:0000313" key="4">
    <source>
        <dbReference type="Proteomes" id="UP000215914"/>
    </source>
</evidence>
<organism evidence="3 4">
    <name type="scientific">Helianthus annuus</name>
    <name type="common">Common sunflower</name>
    <dbReference type="NCBI Taxonomy" id="4232"/>
    <lineage>
        <taxon>Eukaryota</taxon>
        <taxon>Viridiplantae</taxon>
        <taxon>Streptophyta</taxon>
        <taxon>Embryophyta</taxon>
        <taxon>Tracheophyta</taxon>
        <taxon>Spermatophyta</taxon>
        <taxon>Magnoliopsida</taxon>
        <taxon>eudicotyledons</taxon>
        <taxon>Gunneridae</taxon>
        <taxon>Pentapetalae</taxon>
        <taxon>asterids</taxon>
        <taxon>campanulids</taxon>
        <taxon>Asterales</taxon>
        <taxon>Asteraceae</taxon>
        <taxon>Asteroideae</taxon>
        <taxon>Heliantheae alliance</taxon>
        <taxon>Heliantheae</taxon>
        <taxon>Helianthus</taxon>
    </lineage>
</organism>
<proteinExistence type="predicted"/>
<dbReference type="EMBL" id="CM007891">
    <property type="protein sequence ID" value="OTG33128.1"/>
    <property type="molecule type" value="Genomic_DNA"/>
</dbReference>
<accession>A0A251VC05</accession>
<dbReference type="Gramene" id="mRNA:HanXRQr2_Chr04g0163841">
    <property type="protein sequence ID" value="mRNA:HanXRQr2_Chr04g0163841"/>
    <property type="gene ID" value="HanXRQr2_Chr04g0163841"/>
</dbReference>
<keyword evidence="1" id="KW-0732">Signal</keyword>
<keyword evidence="4" id="KW-1185">Reference proteome</keyword>
<feature type="signal peptide" evidence="1">
    <location>
        <begin position="1"/>
        <end position="27"/>
    </location>
</feature>
<evidence type="ECO:0000313" key="2">
    <source>
        <dbReference type="EMBL" id="KAF5809977.1"/>
    </source>
</evidence>
<evidence type="ECO:0000313" key="3">
    <source>
        <dbReference type="EMBL" id="OTG33128.1"/>
    </source>
</evidence>
<feature type="chain" id="PRO_5013372779" evidence="1">
    <location>
        <begin position="28"/>
        <end position="151"/>
    </location>
</feature>
<reference evidence="2" key="3">
    <citation type="submission" date="2020-06" db="EMBL/GenBank/DDBJ databases">
        <title>Helianthus annuus Genome sequencing and assembly Release 2.</title>
        <authorList>
            <person name="Gouzy J."/>
            <person name="Langlade N."/>
            <person name="Munos S."/>
        </authorList>
    </citation>
    <scope>NUCLEOTIDE SEQUENCE</scope>
    <source>
        <tissue evidence="2">Leaves</tissue>
    </source>
</reference>
<dbReference type="AlphaFoldDB" id="A0A251VC05"/>